<dbReference type="SUPFAM" id="SSF90123">
    <property type="entry name" value="ABC transporter transmembrane region"/>
    <property type="match status" value="1"/>
</dbReference>
<evidence type="ECO:0000256" key="7">
    <source>
        <dbReference type="SAM" id="Phobius"/>
    </source>
</evidence>
<name>A0ABZ2LB20_9BACT</name>
<organism evidence="10 11">
    <name type="scientific">Pendulispora rubella</name>
    <dbReference type="NCBI Taxonomy" id="2741070"/>
    <lineage>
        <taxon>Bacteria</taxon>
        <taxon>Pseudomonadati</taxon>
        <taxon>Myxococcota</taxon>
        <taxon>Myxococcia</taxon>
        <taxon>Myxococcales</taxon>
        <taxon>Sorangiineae</taxon>
        <taxon>Pendulisporaceae</taxon>
        <taxon>Pendulispora</taxon>
    </lineage>
</organism>
<evidence type="ECO:0000256" key="4">
    <source>
        <dbReference type="ARBA" id="ARBA00022840"/>
    </source>
</evidence>
<dbReference type="InterPro" id="IPR003593">
    <property type="entry name" value="AAA+_ATPase"/>
</dbReference>
<evidence type="ECO:0000259" key="9">
    <source>
        <dbReference type="PROSITE" id="PS50929"/>
    </source>
</evidence>
<dbReference type="InterPro" id="IPR036640">
    <property type="entry name" value="ABC1_TM_sf"/>
</dbReference>
<feature type="transmembrane region" description="Helical" evidence="7">
    <location>
        <begin position="248"/>
        <end position="267"/>
    </location>
</feature>
<feature type="transmembrane region" description="Helical" evidence="7">
    <location>
        <begin position="134"/>
        <end position="154"/>
    </location>
</feature>
<dbReference type="GO" id="GO:0005524">
    <property type="term" value="F:ATP binding"/>
    <property type="evidence" value="ECO:0007669"/>
    <property type="project" value="UniProtKB-KW"/>
</dbReference>
<keyword evidence="4 10" id="KW-0067">ATP-binding</keyword>
<evidence type="ECO:0000256" key="1">
    <source>
        <dbReference type="ARBA" id="ARBA00004651"/>
    </source>
</evidence>
<keyword evidence="3" id="KW-0547">Nucleotide-binding</keyword>
<dbReference type="PROSITE" id="PS50893">
    <property type="entry name" value="ABC_TRANSPORTER_2"/>
    <property type="match status" value="1"/>
</dbReference>
<dbReference type="RefSeq" id="WP_394837799.1">
    <property type="nucleotide sequence ID" value="NZ_CP089929.1"/>
</dbReference>
<dbReference type="SUPFAM" id="SSF52540">
    <property type="entry name" value="P-loop containing nucleoside triphosphate hydrolases"/>
    <property type="match status" value="1"/>
</dbReference>
<dbReference type="PROSITE" id="PS50929">
    <property type="entry name" value="ABC_TM1F"/>
    <property type="match status" value="1"/>
</dbReference>
<sequence length="590" mass="65485">MRSSFEHTPKALGLVFRSSPVGTLGIGALTVMNAVLPLAIAYVGKRIVDAVVARDAQVTWHWVLTELGFVAALAGSTQALSLVRRIVGARLGLDINVAILEKATTLELRHFEDPEFYDRLTKARREASSRPLSVITRAFQMLQSVISLFGYAALLLRFSGWAVAALLLAAIPATVAEMRFSTQAFRLRNWRSPESRKLMYLEYVLSNDEHAKEVKLFGLGSHLLTRYRDIGELFYREDTDLSKRAAKWAYLLSMLATLTFYGCYASMALSAVRGTLTLGDLTLGMVAFRQGQQAFQSLLGAFGGMVEDNLYMSNLFAYLAPLSPVNVSAPMPVPALPVAERGIHFDNVGFRYPGREEWALRHVNVVIPARQSLALVGQNGAGKTTFIKLLTRLYQPTEGRILLDGKDLREWDESDLRRRIGVVFQDFAQYQFTARENVGLGSIDDLEDVDQVGRAVHKGGAEAVVASLKQGLETPLGRWFADGVELSGGQWQKIALARAFMREGADILVLDEPTAALDAEAEHAVFERFRELTRDKTSILISHRFPTVRMADRILVIEHGQVVEEGTHEALLVRNGRYAHLFSLQAQGYL</sequence>
<feature type="domain" description="ABC transmembrane type-1" evidence="9">
    <location>
        <begin position="24"/>
        <end position="307"/>
    </location>
</feature>
<dbReference type="Proteomes" id="UP001374803">
    <property type="component" value="Chromosome"/>
</dbReference>
<proteinExistence type="predicted"/>
<dbReference type="InterPro" id="IPR027417">
    <property type="entry name" value="P-loop_NTPase"/>
</dbReference>
<feature type="domain" description="ABC transporter" evidence="8">
    <location>
        <begin position="343"/>
        <end position="584"/>
    </location>
</feature>
<keyword evidence="2 7" id="KW-0812">Transmembrane</keyword>
<comment type="subcellular location">
    <subcellularLocation>
        <location evidence="1">Cell membrane</location>
        <topology evidence="1">Multi-pass membrane protein</topology>
    </subcellularLocation>
</comment>
<evidence type="ECO:0000259" key="8">
    <source>
        <dbReference type="PROSITE" id="PS50893"/>
    </source>
</evidence>
<dbReference type="InterPro" id="IPR003439">
    <property type="entry name" value="ABC_transporter-like_ATP-bd"/>
</dbReference>
<evidence type="ECO:0000313" key="10">
    <source>
        <dbReference type="EMBL" id="WXB08124.1"/>
    </source>
</evidence>
<keyword evidence="11" id="KW-1185">Reference proteome</keyword>
<gene>
    <name evidence="10" type="ORF">LVJ94_12885</name>
</gene>
<dbReference type="PANTHER" id="PTHR24221">
    <property type="entry name" value="ATP-BINDING CASSETTE SUB-FAMILY B"/>
    <property type="match status" value="1"/>
</dbReference>
<keyword evidence="6 7" id="KW-0472">Membrane</keyword>
<dbReference type="InterPro" id="IPR039421">
    <property type="entry name" value="Type_1_exporter"/>
</dbReference>
<feature type="transmembrane region" description="Helical" evidence="7">
    <location>
        <begin position="21"/>
        <end position="42"/>
    </location>
</feature>
<accession>A0ABZ2LB20</accession>
<reference evidence="10" key="1">
    <citation type="submission" date="2021-12" db="EMBL/GenBank/DDBJ databases">
        <title>Discovery of the Pendulisporaceae a myxobacterial family with distinct sporulation behavior and unique specialized metabolism.</title>
        <authorList>
            <person name="Garcia R."/>
            <person name="Popoff A."/>
            <person name="Bader C.D."/>
            <person name="Loehr J."/>
            <person name="Walesch S."/>
            <person name="Walt C."/>
            <person name="Boldt J."/>
            <person name="Bunk B."/>
            <person name="Haeckl F.J.F.P.J."/>
            <person name="Gunesch A.P."/>
            <person name="Birkelbach J."/>
            <person name="Nuebel U."/>
            <person name="Pietschmann T."/>
            <person name="Bach T."/>
            <person name="Mueller R."/>
        </authorList>
    </citation>
    <scope>NUCLEOTIDE SEQUENCE</scope>
    <source>
        <strain evidence="10">MSr11367</strain>
    </source>
</reference>
<dbReference type="EMBL" id="CP089983">
    <property type="protein sequence ID" value="WXB08124.1"/>
    <property type="molecule type" value="Genomic_DNA"/>
</dbReference>
<dbReference type="PANTHER" id="PTHR24221:SF646">
    <property type="entry name" value="HAEMOLYSIN SECRETION ATP-BINDING PROTEIN"/>
    <property type="match status" value="1"/>
</dbReference>
<evidence type="ECO:0000256" key="3">
    <source>
        <dbReference type="ARBA" id="ARBA00022741"/>
    </source>
</evidence>
<dbReference type="SMART" id="SM00382">
    <property type="entry name" value="AAA"/>
    <property type="match status" value="1"/>
</dbReference>
<dbReference type="PROSITE" id="PS00211">
    <property type="entry name" value="ABC_TRANSPORTER_1"/>
    <property type="match status" value="1"/>
</dbReference>
<feature type="transmembrane region" description="Helical" evidence="7">
    <location>
        <begin position="62"/>
        <end position="83"/>
    </location>
</feature>
<dbReference type="Pfam" id="PF00005">
    <property type="entry name" value="ABC_tran"/>
    <property type="match status" value="1"/>
</dbReference>
<dbReference type="Gene3D" id="3.40.50.300">
    <property type="entry name" value="P-loop containing nucleotide triphosphate hydrolases"/>
    <property type="match status" value="1"/>
</dbReference>
<evidence type="ECO:0000256" key="5">
    <source>
        <dbReference type="ARBA" id="ARBA00022989"/>
    </source>
</evidence>
<evidence type="ECO:0000256" key="6">
    <source>
        <dbReference type="ARBA" id="ARBA00023136"/>
    </source>
</evidence>
<protein>
    <submittedName>
        <fullName evidence="10">ABC transporter ATP-binding protein/permease</fullName>
    </submittedName>
</protein>
<evidence type="ECO:0000313" key="11">
    <source>
        <dbReference type="Proteomes" id="UP001374803"/>
    </source>
</evidence>
<evidence type="ECO:0000256" key="2">
    <source>
        <dbReference type="ARBA" id="ARBA00022692"/>
    </source>
</evidence>
<feature type="transmembrane region" description="Helical" evidence="7">
    <location>
        <begin position="160"/>
        <end position="180"/>
    </location>
</feature>
<keyword evidence="5 7" id="KW-1133">Transmembrane helix</keyword>
<dbReference type="InterPro" id="IPR011527">
    <property type="entry name" value="ABC1_TM_dom"/>
</dbReference>
<dbReference type="InterPro" id="IPR017871">
    <property type="entry name" value="ABC_transporter-like_CS"/>
</dbReference>
<dbReference type="Gene3D" id="1.20.1560.10">
    <property type="entry name" value="ABC transporter type 1, transmembrane domain"/>
    <property type="match status" value="1"/>
</dbReference>